<dbReference type="RefSeq" id="WP_267082243.1">
    <property type="nucleotide sequence ID" value="NZ_CP099530.1"/>
</dbReference>
<evidence type="ECO:0000256" key="1">
    <source>
        <dbReference type="SAM" id="MobiDB-lite"/>
    </source>
</evidence>
<accession>A0ABT3DTE1</accession>
<feature type="region of interest" description="Disordered" evidence="1">
    <location>
        <begin position="129"/>
        <end position="154"/>
    </location>
</feature>
<keyword evidence="3" id="KW-1185">Reference proteome</keyword>
<name>A0ABT3DTE1_9XANT</name>
<gene>
    <name evidence="2" type="ORF">NB700_001329</name>
</gene>
<comment type="caution">
    <text evidence="2">The sequence shown here is derived from an EMBL/GenBank/DDBJ whole genome shotgun (WGS) entry which is preliminary data.</text>
</comment>
<protein>
    <recommendedName>
        <fullName evidence="4">Tail assembly chaperone</fullName>
    </recommendedName>
</protein>
<evidence type="ECO:0000313" key="3">
    <source>
        <dbReference type="Proteomes" id="UP001320843"/>
    </source>
</evidence>
<reference evidence="2 3" key="1">
    <citation type="submission" date="2022-06" db="EMBL/GenBank/DDBJ databases">
        <title>Dynamics of rice microbiomes reveals core vertical transmitted seed endophytes.</title>
        <authorList>
            <person name="Liao K."/>
            <person name="Zhang X."/>
        </authorList>
    </citation>
    <scope>NUCLEOTIDE SEQUENCE [LARGE SCALE GENOMIC DNA]</scope>
    <source>
        <strain evidence="2 3">YT10-10-1</strain>
    </source>
</reference>
<proteinExistence type="predicted"/>
<dbReference type="Proteomes" id="UP001320843">
    <property type="component" value="Unassembled WGS sequence"/>
</dbReference>
<dbReference type="EMBL" id="JANFWR010000007">
    <property type="protein sequence ID" value="MCW0398773.1"/>
    <property type="molecule type" value="Genomic_DNA"/>
</dbReference>
<sequence>MNDALDVISPRSFALDYRGERLELTPLTVAELRAFIDAAQPVMPALQLLANVEGAREVAVFSDVLLDFGEELAAFAAVGARRSKGWIQGEQSIPAFIALVGKVIEANIDFFHLAVQRHLRAAAAIANGTGPTPSSTSLATATASTPSADTPSSS</sequence>
<organism evidence="2 3">
    <name type="scientific">Xanthomonas sacchari</name>
    <dbReference type="NCBI Taxonomy" id="56458"/>
    <lineage>
        <taxon>Bacteria</taxon>
        <taxon>Pseudomonadati</taxon>
        <taxon>Pseudomonadota</taxon>
        <taxon>Gammaproteobacteria</taxon>
        <taxon>Lysobacterales</taxon>
        <taxon>Lysobacteraceae</taxon>
        <taxon>Xanthomonas</taxon>
    </lineage>
</organism>
<feature type="compositionally biased region" description="Low complexity" evidence="1">
    <location>
        <begin position="131"/>
        <end position="154"/>
    </location>
</feature>
<evidence type="ECO:0000313" key="2">
    <source>
        <dbReference type="EMBL" id="MCW0398773.1"/>
    </source>
</evidence>
<evidence type="ECO:0008006" key="4">
    <source>
        <dbReference type="Google" id="ProtNLM"/>
    </source>
</evidence>